<name>A0ABV5YZZ7_9ACTN</name>
<gene>
    <name evidence="1" type="ORF">ACFFNX_46475</name>
</gene>
<evidence type="ECO:0000313" key="2">
    <source>
        <dbReference type="Proteomes" id="UP001589627"/>
    </source>
</evidence>
<organism evidence="1 2">
    <name type="scientific">Actinoallomurus acaciae</name>
    <dbReference type="NCBI Taxonomy" id="502577"/>
    <lineage>
        <taxon>Bacteria</taxon>
        <taxon>Bacillati</taxon>
        <taxon>Actinomycetota</taxon>
        <taxon>Actinomycetes</taxon>
        <taxon>Streptosporangiales</taxon>
        <taxon>Thermomonosporaceae</taxon>
        <taxon>Actinoallomurus</taxon>
    </lineage>
</organism>
<dbReference type="RefSeq" id="WP_378212766.1">
    <property type="nucleotide sequence ID" value="NZ_JBHLZP010000758.1"/>
</dbReference>
<dbReference type="Proteomes" id="UP001589627">
    <property type="component" value="Unassembled WGS sequence"/>
</dbReference>
<evidence type="ECO:0000313" key="1">
    <source>
        <dbReference type="EMBL" id="MFB9839614.1"/>
    </source>
</evidence>
<accession>A0ABV5YZZ7</accession>
<comment type="caution">
    <text evidence="1">The sequence shown here is derived from an EMBL/GenBank/DDBJ whole genome shotgun (WGS) entry which is preliminary data.</text>
</comment>
<sequence>DQAAAGILTAAWPPPVFRDEGLGPAALATIESLLTGRTEAEITADPRHGAGLGELVDEGAGVAECGVLTVTDTLTRALAAAPASETSVGPWADAAVRGLAAVARHAVEREHRMYCLSFV</sequence>
<feature type="non-terminal residue" evidence="1">
    <location>
        <position position="1"/>
    </location>
</feature>
<proteinExistence type="predicted"/>
<protein>
    <submittedName>
        <fullName evidence="1">Uncharacterized protein</fullName>
    </submittedName>
</protein>
<reference evidence="1 2" key="1">
    <citation type="submission" date="2024-09" db="EMBL/GenBank/DDBJ databases">
        <authorList>
            <person name="Sun Q."/>
            <person name="Mori K."/>
        </authorList>
    </citation>
    <scope>NUCLEOTIDE SEQUENCE [LARGE SCALE GENOMIC DNA]</scope>
    <source>
        <strain evidence="1 2">TBRC 0563</strain>
    </source>
</reference>
<keyword evidence="2" id="KW-1185">Reference proteome</keyword>
<dbReference type="EMBL" id="JBHLZP010000758">
    <property type="protein sequence ID" value="MFB9839614.1"/>
    <property type="molecule type" value="Genomic_DNA"/>
</dbReference>